<keyword evidence="2" id="KW-0472">Membrane</keyword>
<dbReference type="EMBL" id="PDJE01000001">
    <property type="protein sequence ID" value="PFG29301.1"/>
    <property type="molecule type" value="Genomic_DNA"/>
</dbReference>
<gene>
    <name evidence="3" type="ORF">ATJ78_0204</name>
</gene>
<keyword evidence="2" id="KW-0812">Transmembrane</keyword>
<protein>
    <submittedName>
        <fullName evidence="3">Uncharacterized protein</fullName>
    </submittedName>
</protein>
<dbReference type="Proteomes" id="UP000221369">
    <property type="component" value="Unassembled WGS sequence"/>
</dbReference>
<dbReference type="RefSeq" id="WP_098405899.1">
    <property type="nucleotide sequence ID" value="NZ_PDJE01000001.1"/>
</dbReference>
<evidence type="ECO:0000256" key="1">
    <source>
        <dbReference type="SAM" id="MobiDB-lite"/>
    </source>
</evidence>
<reference evidence="3 4" key="1">
    <citation type="submission" date="2017-10" db="EMBL/GenBank/DDBJ databases">
        <title>Sequencing the genomes of 1000 actinobacteria strains.</title>
        <authorList>
            <person name="Klenk H.-P."/>
        </authorList>
    </citation>
    <scope>NUCLEOTIDE SEQUENCE [LARGE SCALE GENOMIC DNA]</scope>
    <source>
        <strain evidence="3 4">DSM 21798</strain>
    </source>
</reference>
<evidence type="ECO:0000256" key="2">
    <source>
        <dbReference type="SAM" id="Phobius"/>
    </source>
</evidence>
<dbReference type="AlphaFoldDB" id="A0A2A9DSE0"/>
<accession>A0A2A9DSE0</accession>
<organism evidence="3 4">
    <name type="scientific">Paramicrobacterium agarici</name>
    <dbReference type="NCBI Taxonomy" id="630514"/>
    <lineage>
        <taxon>Bacteria</taxon>
        <taxon>Bacillati</taxon>
        <taxon>Actinomycetota</taxon>
        <taxon>Actinomycetes</taxon>
        <taxon>Micrococcales</taxon>
        <taxon>Microbacteriaceae</taxon>
        <taxon>Paramicrobacterium</taxon>
    </lineage>
</organism>
<keyword evidence="4" id="KW-1185">Reference proteome</keyword>
<comment type="caution">
    <text evidence="3">The sequence shown here is derived from an EMBL/GenBank/DDBJ whole genome shotgun (WGS) entry which is preliminary data.</text>
</comment>
<feature type="transmembrane region" description="Helical" evidence="2">
    <location>
        <begin position="148"/>
        <end position="168"/>
    </location>
</feature>
<name>A0A2A9DSE0_9MICO</name>
<proteinExistence type="predicted"/>
<keyword evidence="2" id="KW-1133">Transmembrane helix</keyword>
<feature type="region of interest" description="Disordered" evidence="1">
    <location>
        <begin position="1"/>
        <end position="61"/>
    </location>
</feature>
<dbReference type="OrthoDB" id="10003070at2"/>
<feature type="transmembrane region" description="Helical" evidence="2">
    <location>
        <begin position="91"/>
        <end position="109"/>
    </location>
</feature>
<evidence type="ECO:0000313" key="4">
    <source>
        <dbReference type="Proteomes" id="UP000221369"/>
    </source>
</evidence>
<sequence>MPNPTPGFDPRFDPRFQPGYDPDVHGESSAPRPSRRHEASTQPSPELPGDIPVLDADDLAPGGAIDREEREVQDAAAPAPRSETALLLRNPFVWLIVVLGAALVVWSWTSYSSAVSATSDIFGGAFGDNEQTQDAYTQAQFALGLAPFGFAVGLLVLMGVVFFAAITWRRERREHR</sequence>
<evidence type="ECO:0000313" key="3">
    <source>
        <dbReference type="EMBL" id="PFG29301.1"/>
    </source>
</evidence>